<dbReference type="Proteomes" id="UP001642464">
    <property type="component" value="Unassembled WGS sequence"/>
</dbReference>
<comment type="caution">
    <text evidence="2">The sequence shown here is derived from an EMBL/GenBank/DDBJ whole genome shotgun (WGS) entry which is preliminary data.</text>
</comment>
<feature type="region of interest" description="Disordered" evidence="1">
    <location>
        <begin position="1"/>
        <end position="43"/>
    </location>
</feature>
<feature type="compositionally biased region" description="Low complexity" evidence="1">
    <location>
        <begin position="23"/>
        <end position="38"/>
    </location>
</feature>
<evidence type="ECO:0000313" key="2">
    <source>
        <dbReference type="EMBL" id="CAK9075614.1"/>
    </source>
</evidence>
<keyword evidence="3" id="KW-1185">Reference proteome</keyword>
<dbReference type="EMBL" id="CAXAMM010036302">
    <property type="protein sequence ID" value="CAK9075614.1"/>
    <property type="molecule type" value="Genomic_DNA"/>
</dbReference>
<feature type="compositionally biased region" description="Basic and acidic residues" evidence="1">
    <location>
        <begin position="1"/>
        <end position="17"/>
    </location>
</feature>
<name>A0ABP0PIF7_9DINO</name>
<gene>
    <name evidence="2" type="ORF">SCF082_LOCUS36604</name>
</gene>
<evidence type="ECO:0000313" key="3">
    <source>
        <dbReference type="Proteomes" id="UP001642464"/>
    </source>
</evidence>
<feature type="non-terminal residue" evidence="2">
    <location>
        <position position="1"/>
    </location>
</feature>
<accession>A0ABP0PIF7</accession>
<protein>
    <submittedName>
        <fullName evidence="2">Uncharacterized protein</fullName>
    </submittedName>
</protein>
<organism evidence="2 3">
    <name type="scientific">Durusdinium trenchii</name>
    <dbReference type="NCBI Taxonomy" id="1381693"/>
    <lineage>
        <taxon>Eukaryota</taxon>
        <taxon>Sar</taxon>
        <taxon>Alveolata</taxon>
        <taxon>Dinophyceae</taxon>
        <taxon>Suessiales</taxon>
        <taxon>Symbiodiniaceae</taxon>
        <taxon>Durusdinium</taxon>
    </lineage>
</organism>
<proteinExistence type="predicted"/>
<sequence>PGEKFKTRKRGREDSGKPEQTAEDTTAAASAAADAGETGSHGRALRGCVGYIESKRGKSAADSGGGALNLTLKAPREASHLLK</sequence>
<reference evidence="2 3" key="1">
    <citation type="submission" date="2024-02" db="EMBL/GenBank/DDBJ databases">
        <authorList>
            <person name="Chen Y."/>
            <person name="Shah S."/>
            <person name="Dougan E. K."/>
            <person name="Thang M."/>
            <person name="Chan C."/>
        </authorList>
    </citation>
    <scope>NUCLEOTIDE SEQUENCE [LARGE SCALE GENOMIC DNA]</scope>
</reference>
<evidence type="ECO:0000256" key="1">
    <source>
        <dbReference type="SAM" id="MobiDB-lite"/>
    </source>
</evidence>